<protein>
    <submittedName>
        <fullName evidence="3">Serine hydrolase</fullName>
    </submittedName>
</protein>
<dbReference type="Gene3D" id="3.40.710.10">
    <property type="entry name" value="DD-peptidase/beta-lactamase superfamily"/>
    <property type="match status" value="1"/>
</dbReference>
<reference evidence="3 4" key="1">
    <citation type="submission" date="2019-07" db="EMBL/GenBank/DDBJ databases">
        <authorList>
            <person name="Kim J."/>
        </authorList>
    </citation>
    <scope>NUCLEOTIDE SEQUENCE [LARGE SCALE GENOMIC DNA]</scope>
    <source>
        <strain evidence="3 4">N4</strain>
    </source>
</reference>
<gene>
    <name evidence="3" type="ORF">FPZ44_12260</name>
</gene>
<name>A0A559J1N5_9BACL</name>
<evidence type="ECO:0000313" key="4">
    <source>
        <dbReference type="Proteomes" id="UP000318102"/>
    </source>
</evidence>
<dbReference type="Proteomes" id="UP000318102">
    <property type="component" value="Unassembled WGS sequence"/>
</dbReference>
<organism evidence="3 4">
    <name type="scientific">Paenibacillus agilis</name>
    <dbReference type="NCBI Taxonomy" id="3020863"/>
    <lineage>
        <taxon>Bacteria</taxon>
        <taxon>Bacillati</taxon>
        <taxon>Bacillota</taxon>
        <taxon>Bacilli</taxon>
        <taxon>Bacillales</taxon>
        <taxon>Paenibacillaceae</taxon>
        <taxon>Paenibacillus</taxon>
    </lineage>
</organism>
<dbReference type="OrthoDB" id="846150at2"/>
<dbReference type="Pfam" id="PF00395">
    <property type="entry name" value="SLH"/>
    <property type="match status" value="2"/>
</dbReference>
<dbReference type="GO" id="GO:0016787">
    <property type="term" value="F:hydrolase activity"/>
    <property type="evidence" value="ECO:0007669"/>
    <property type="project" value="UniProtKB-KW"/>
</dbReference>
<dbReference type="EMBL" id="VNJK01000001">
    <property type="protein sequence ID" value="TVX93761.1"/>
    <property type="molecule type" value="Genomic_DNA"/>
</dbReference>
<keyword evidence="3" id="KW-0378">Hydrolase</keyword>
<comment type="caution">
    <text evidence="3">The sequence shown here is derived from an EMBL/GenBank/DDBJ whole genome shotgun (WGS) entry which is preliminary data.</text>
</comment>
<evidence type="ECO:0000256" key="1">
    <source>
        <dbReference type="SAM" id="SignalP"/>
    </source>
</evidence>
<evidence type="ECO:0000313" key="3">
    <source>
        <dbReference type="EMBL" id="TVX93761.1"/>
    </source>
</evidence>
<dbReference type="Pfam" id="PF00144">
    <property type="entry name" value="Beta-lactamase"/>
    <property type="match status" value="1"/>
</dbReference>
<dbReference type="InterPro" id="IPR001119">
    <property type="entry name" value="SLH_dom"/>
</dbReference>
<dbReference type="PANTHER" id="PTHR46825:SF9">
    <property type="entry name" value="BETA-LACTAMASE-RELATED DOMAIN-CONTAINING PROTEIN"/>
    <property type="match status" value="1"/>
</dbReference>
<keyword evidence="1" id="KW-0732">Signal</keyword>
<sequence>MKKSKKALSLLCALMMLSASLPLSVAAATKEAQVNQPTQHAIAQAKPAAAKKAAVPLTKANVEKFTKEFFANPDIKKMVAGAVVTVVKGNEVLLEEGYGYADKEKKKPVDSEETLFYIGSVSKVFTATAVLQLVEQGKIDLNADITKYLGDVKIKNDTGSPVTVKDLLTHTSGVEHADTGFTIDAELDSKPYYSMKDELLKNTFRIVNQPGKVYSYDNFASQLQGYIVEQVTGQKFEDYAEKHIFDVLDMENTSYVLEEDDVDQLASSYDWKGTKLKPAVFKPTVLPEGSMTSTGEDMANYMLAVLNGGSFEGERFLNKDSLSKMLTPQVSIHPNVPNMTYGFEFYTHHLYNGHNFVVKGGNIPGFASQVTFLPDKKVGVFISDNHGSNIRDIYMSAFMDHFYPDERPAPTYLQPTQQQLTKFEGRYKNLRMGFDVTEIKANSDGSLTVKDGIGSTVYRQVDPLLFVSEDGLPLAFKEVDGRVKYIYTLLGFVTWSEKLEASVSYTDVAADHPYRKYIDGLSPLVAIGEEGSNVLQPTKEMTRAEFVHVLLELFDLGYRHYDKPAFNDVEGHKYVDAINEAVRIKVIDAKTVKDGKFEPDRIIERQEAAAWMYNFLKEMPAMPKPPVKLAGTTDEWAKEGVQYLATHGYYGPEVIKNQDGSIDFLSKKGLKRQEAAAILYKLVYPNHSEGK</sequence>
<dbReference type="InterPro" id="IPR012338">
    <property type="entry name" value="Beta-lactam/transpept-like"/>
</dbReference>
<dbReference type="SUPFAM" id="SSF56601">
    <property type="entry name" value="beta-lactamase/transpeptidase-like"/>
    <property type="match status" value="1"/>
</dbReference>
<dbReference type="InterPro" id="IPR001466">
    <property type="entry name" value="Beta-lactam-related"/>
</dbReference>
<dbReference type="RefSeq" id="WP_144990560.1">
    <property type="nucleotide sequence ID" value="NZ_VNJK01000001.1"/>
</dbReference>
<dbReference type="AlphaFoldDB" id="A0A559J1N5"/>
<feature type="domain" description="SLH" evidence="2">
    <location>
        <begin position="561"/>
        <end position="626"/>
    </location>
</feature>
<evidence type="ECO:0000259" key="2">
    <source>
        <dbReference type="PROSITE" id="PS51272"/>
    </source>
</evidence>
<proteinExistence type="predicted"/>
<feature type="chain" id="PRO_5022158698" evidence="1">
    <location>
        <begin position="28"/>
        <end position="691"/>
    </location>
</feature>
<dbReference type="PROSITE" id="PS51272">
    <property type="entry name" value="SLH"/>
    <property type="match status" value="1"/>
</dbReference>
<feature type="signal peptide" evidence="1">
    <location>
        <begin position="1"/>
        <end position="27"/>
    </location>
</feature>
<keyword evidence="4" id="KW-1185">Reference proteome</keyword>
<dbReference type="InterPro" id="IPR050491">
    <property type="entry name" value="AmpC-like"/>
</dbReference>
<accession>A0A559J1N5</accession>
<dbReference type="PANTHER" id="PTHR46825">
    <property type="entry name" value="D-ALANYL-D-ALANINE-CARBOXYPEPTIDASE/ENDOPEPTIDASE AMPH"/>
    <property type="match status" value="1"/>
</dbReference>